<evidence type="ECO:0000256" key="5">
    <source>
        <dbReference type="ARBA" id="ARBA00022023"/>
    </source>
</evidence>
<dbReference type="Gene3D" id="1.10.1670.10">
    <property type="entry name" value="Helix-hairpin-Helix base-excision DNA repair enzymes (C-terminal)"/>
    <property type="match status" value="1"/>
</dbReference>
<comment type="cofactor">
    <cofactor evidence="14">
        <name>[4Fe-4S] cluster</name>
        <dbReference type="ChEBI" id="CHEBI:49883"/>
    </cofactor>
    <text evidence="14">Binds 1 [4Fe-4S] cluster.</text>
</comment>
<dbReference type="InterPro" id="IPR011257">
    <property type="entry name" value="DNA_glycosylase"/>
</dbReference>
<dbReference type="RefSeq" id="WP_096526770.1">
    <property type="nucleotide sequence ID" value="NZ_AP014836.1"/>
</dbReference>
<dbReference type="InterPro" id="IPR000445">
    <property type="entry name" value="HhH_motif"/>
</dbReference>
<evidence type="ECO:0000256" key="4">
    <source>
        <dbReference type="ARBA" id="ARBA00012045"/>
    </source>
</evidence>
<dbReference type="AlphaFoldDB" id="A0A1Q2SM60"/>
<keyword evidence="9" id="KW-0378">Hydrolase</keyword>
<dbReference type="Pfam" id="PF00633">
    <property type="entry name" value="HHH"/>
    <property type="match status" value="1"/>
</dbReference>
<evidence type="ECO:0000256" key="3">
    <source>
        <dbReference type="ARBA" id="ARBA00008343"/>
    </source>
</evidence>
<evidence type="ECO:0000256" key="9">
    <source>
        <dbReference type="ARBA" id="ARBA00022801"/>
    </source>
</evidence>
<comment type="function">
    <text evidence="2">Adenine glycosylase active on G-A mispairs. MutY also corrects error-prone DNA synthesis past GO lesions which are due to the oxidatively damaged form of guanine: 7,8-dihydro-8-oxoguanine (8-oxo-dGTP).</text>
</comment>
<sequence>MQNPENPAAESKTSFSQSLLAWFDTYGRKNLPWKQNPTLYRIWVSEIMLQQTQVATVIPYYQRFIHRFPNLPSLANASVDEVLGLWTGLGYYARARNLHRAAQLAWRNYGNELPHTLEAFIELPGIGRSTAGAILALALGQRHPILDGNVKRVLVRQQAINIWPGHPQIKKQLWQQAEDLLPVTRIADYTQAIMDLGAIICTRHRPSCLYCPVKETCQAYIQGSPNNYPQPRPRKSLPLRTTVMLMLLNSQKEVLLERRPPTGIWGGLWSFPECPTQTEPTSWCQETFNCTIENIQMWPLVRHSFTHFTLEIHPIVAQIDQKREQIMESEGRIWYKGVEVMNQLGLPAPILRLLEQLYKE</sequence>
<accession>A0A1Q2SM60</accession>
<keyword evidence="12" id="KW-0234">DNA repair</keyword>
<dbReference type="GO" id="GO:0035485">
    <property type="term" value="F:adenine/guanine mispair binding"/>
    <property type="evidence" value="ECO:0007669"/>
    <property type="project" value="TreeGrafter"/>
</dbReference>
<dbReference type="InterPro" id="IPR023170">
    <property type="entry name" value="HhH_base_excis_C"/>
</dbReference>
<dbReference type="Proteomes" id="UP000243679">
    <property type="component" value="Chromosome"/>
</dbReference>
<dbReference type="SUPFAM" id="SSF55811">
    <property type="entry name" value="Nudix"/>
    <property type="match status" value="1"/>
</dbReference>
<organism evidence="16 17">
    <name type="scientific">Candidatus Nitrosoglobus terrae</name>
    <dbReference type="NCBI Taxonomy" id="1630141"/>
    <lineage>
        <taxon>Bacteria</taxon>
        <taxon>Pseudomonadati</taxon>
        <taxon>Pseudomonadota</taxon>
        <taxon>Gammaproteobacteria</taxon>
        <taxon>Chromatiales</taxon>
        <taxon>Chromatiaceae</taxon>
        <taxon>Candidatus Nitrosoglobus</taxon>
    </lineage>
</organism>
<evidence type="ECO:0000256" key="2">
    <source>
        <dbReference type="ARBA" id="ARBA00002933"/>
    </source>
</evidence>
<dbReference type="GO" id="GO:0006284">
    <property type="term" value="P:base-excision repair"/>
    <property type="evidence" value="ECO:0007669"/>
    <property type="project" value="UniProtKB-UniRule"/>
</dbReference>
<keyword evidence="11" id="KW-0411">Iron-sulfur</keyword>
<dbReference type="PANTHER" id="PTHR42944:SF1">
    <property type="entry name" value="ADENINE DNA GLYCOSYLASE"/>
    <property type="match status" value="1"/>
</dbReference>
<dbReference type="InterPro" id="IPR003265">
    <property type="entry name" value="HhH-GPD_domain"/>
</dbReference>
<dbReference type="GO" id="GO:0006298">
    <property type="term" value="P:mismatch repair"/>
    <property type="evidence" value="ECO:0007669"/>
    <property type="project" value="TreeGrafter"/>
</dbReference>
<evidence type="ECO:0000259" key="15">
    <source>
        <dbReference type="SMART" id="SM00478"/>
    </source>
</evidence>
<dbReference type="SMART" id="SM00478">
    <property type="entry name" value="ENDO3c"/>
    <property type="match status" value="1"/>
</dbReference>
<evidence type="ECO:0000313" key="17">
    <source>
        <dbReference type="Proteomes" id="UP000243679"/>
    </source>
</evidence>
<dbReference type="EMBL" id="AP014836">
    <property type="protein sequence ID" value="BAW80197.1"/>
    <property type="molecule type" value="Genomic_DNA"/>
</dbReference>
<dbReference type="GO" id="GO:0034039">
    <property type="term" value="F:8-oxo-7,8-dihydroguanine DNA N-glycosylase activity"/>
    <property type="evidence" value="ECO:0007669"/>
    <property type="project" value="TreeGrafter"/>
</dbReference>
<evidence type="ECO:0000256" key="14">
    <source>
        <dbReference type="RuleBase" id="RU365096"/>
    </source>
</evidence>
<dbReference type="InterPro" id="IPR015797">
    <property type="entry name" value="NUDIX_hydrolase-like_dom_sf"/>
</dbReference>
<keyword evidence="7" id="KW-0479">Metal-binding</keyword>
<reference evidence="16 17" key="1">
    <citation type="journal article" date="2017" name="ISME J.">
        <title>An acid-tolerant ammonia-oxidizing ?-proteobacterium from soil.</title>
        <authorList>
            <person name="Hayatsu M."/>
            <person name="Tago K."/>
            <person name="Uchiyama I."/>
            <person name="Toyoda A."/>
            <person name="Wang Y."/>
            <person name="Shimomura Y."/>
            <person name="Okubo T."/>
            <person name="Kurisu F."/>
            <person name="Hirono Y."/>
            <person name="Nonaka K."/>
            <person name="Akiyama H."/>
            <person name="Itoh T."/>
            <person name="Takami H."/>
        </authorList>
    </citation>
    <scope>NUCLEOTIDE SEQUENCE [LARGE SCALE GENOMIC DNA]</scope>
    <source>
        <strain evidence="16 17">TAO100</strain>
    </source>
</reference>
<protein>
    <recommendedName>
        <fullName evidence="5 14">Adenine DNA glycosylase</fullName>
        <ecNumber evidence="4 14">3.2.2.31</ecNumber>
    </recommendedName>
</protein>
<feature type="domain" description="HhH-GPD" evidence="15">
    <location>
        <begin position="48"/>
        <end position="199"/>
    </location>
</feature>
<dbReference type="OrthoDB" id="9802365at2"/>
<keyword evidence="10 14" id="KW-0408">Iron</keyword>
<dbReference type="GO" id="GO:0046872">
    <property type="term" value="F:metal ion binding"/>
    <property type="evidence" value="ECO:0007669"/>
    <property type="project" value="UniProtKB-UniRule"/>
</dbReference>
<dbReference type="NCBIfam" id="TIGR01084">
    <property type="entry name" value="mutY"/>
    <property type="match status" value="1"/>
</dbReference>
<dbReference type="InterPro" id="IPR044298">
    <property type="entry name" value="MIG/MutY"/>
</dbReference>
<gene>
    <name evidence="16" type="ORF">TAO_0827</name>
</gene>
<dbReference type="CDD" id="cd00056">
    <property type="entry name" value="ENDO3c"/>
    <property type="match status" value="1"/>
</dbReference>
<dbReference type="Pfam" id="PF00730">
    <property type="entry name" value="HhH-GPD"/>
    <property type="match status" value="1"/>
</dbReference>
<keyword evidence="17" id="KW-1185">Reference proteome</keyword>
<evidence type="ECO:0000256" key="10">
    <source>
        <dbReference type="ARBA" id="ARBA00023004"/>
    </source>
</evidence>
<evidence type="ECO:0000256" key="6">
    <source>
        <dbReference type="ARBA" id="ARBA00022485"/>
    </source>
</evidence>
<dbReference type="CDD" id="cd03431">
    <property type="entry name" value="NUDIX_DNA_Glycosylase_C-MutY"/>
    <property type="match status" value="1"/>
</dbReference>
<evidence type="ECO:0000256" key="12">
    <source>
        <dbReference type="ARBA" id="ARBA00023204"/>
    </source>
</evidence>
<name>A0A1Q2SM60_9GAMM</name>
<dbReference type="EC" id="3.2.2.31" evidence="4 14"/>
<dbReference type="Pfam" id="PF14815">
    <property type="entry name" value="NUDIX_4"/>
    <property type="match status" value="1"/>
</dbReference>
<dbReference type="PANTHER" id="PTHR42944">
    <property type="entry name" value="ADENINE DNA GLYCOSYLASE"/>
    <property type="match status" value="1"/>
</dbReference>
<evidence type="ECO:0000256" key="7">
    <source>
        <dbReference type="ARBA" id="ARBA00022723"/>
    </source>
</evidence>
<dbReference type="Gene3D" id="3.90.79.10">
    <property type="entry name" value="Nucleoside Triphosphate Pyrophosphohydrolase"/>
    <property type="match status" value="1"/>
</dbReference>
<keyword evidence="8 14" id="KW-0227">DNA damage</keyword>
<dbReference type="InterPro" id="IPR005760">
    <property type="entry name" value="A/G_AdeGlyc_MutY"/>
</dbReference>
<dbReference type="GO" id="GO:0000701">
    <property type="term" value="F:purine-specific mismatch base pair DNA N-glycosylase activity"/>
    <property type="evidence" value="ECO:0007669"/>
    <property type="project" value="UniProtKB-EC"/>
</dbReference>
<dbReference type="Gene3D" id="1.10.340.30">
    <property type="entry name" value="Hypothetical protein, domain 2"/>
    <property type="match status" value="1"/>
</dbReference>
<comment type="catalytic activity">
    <reaction evidence="1 14">
        <text>Hydrolyzes free adenine bases from 7,8-dihydro-8-oxoguanine:adenine mismatched double-stranded DNA, leaving an apurinic site.</text>
        <dbReference type="EC" id="3.2.2.31"/>
    </reaction>
</comment>
<dbReference type="InterPro" id="IPR029119">
    <property type="entry name" value="MutY_C"/>
</dbReference>
<dbReference type="GO" id="GO:0051539">
    <property type="term" value="F:4 iron, 4 sulfur cluster binding"/>
    <property type="evidence" value="ECO:0007669"/>
    <property type="project" value="UniProtKB-UniRule"/>
</dbReference>
<comment type="similarity">
    <text evidence="3 14">Belongs to the Nth/MutY family.</text>
</comment>
<proteinExistence type="inferred from homology"/>
<dbReference type="SUPFAM" id="SSF48150">
    <property type="entry name" value="DNA-glycosylase"/>
    <property type="match status" value="1"/>
</dbReference>
<evidence type="ECO:0000256" key="13">
    <source>
        <dbReference type="ARBA" id="ARBA00023295"/>
    </source>
</evidence>
<keyword evidence="6" id="KW-0004">4Fe-4S</keyword>
<keyword evidence="13 14" id="KW-0326">Glycosidase</keyword>
<evidence type="ECO:0000256" key="1">
    <source>
        <dbReference type="ARBA" id="ARBA00000843"/>
    </source>
</evidence>
<dbReference type="GO" id="GO:0032357">
    <property type="term" value="F:oxidized purine DNA binding"/>
    <property type="evidence" value="ECO:0007669"/>
    <property type="project" value="TreeGrafter"/>
</dbReference>
<evidence type="ECO:0000256" key="8">
    <source>
        <dbReference type="ARBA" id="ARBA00022763"/>
    </source>
</evidence>
<evidence type="ECO:0000313" key="16">
    <source>
        <dbReference type="EMBL" id="BAW80197.1"/>
    </source>
</evidence>
<dbReference type="FunFam" id="1.10.340.30:FF:000002">
    <property type="entry name" value="Adenine DNA glycosylase"/>
    <property type="match status" value="1"/>
</dbReference>
<dbReference type="KEGG" id="ntt:TAO_0827"/>
<evidence type="ECO:0000256" key="11">
    <source>
        <dbReference type="ARBA" id="ARBA00023014"/>
    </source>
</evidence>